<evidence type="ECO:0000313" key="3">
    <source>
        <dbReference type="Proteomes" id="UP000191110"/>
    </source>
</evidence>
<name>A0A1T2L2S4_9GAMM</name>
<dbReference type="AlphaFoldDB" id="A0A1T2L2S4"/>
<dbReference type="Proteomes" id="UP000191110">
    <property type="component" value="Unassembled WGS sequence"/>
</dbReference>
<keyword evidence="1" id="KW-1133">Transmembrane helix</keyword>
<gene>
    <name evidence="2" type="ORF">BOW53_11850</name>
</gene>
<feature type="transmembrane region" description="Helical" evidence="1">
    <location>
        <begin position="83"/>
        <end position="103"/>
    </location>
</feature>
<protein>
    <submittedName>
        <fullName evidence="2">Uncharacterized protein</fullName>
    </submittedName>
</protein>
<keyword evidence="1" id="KW-0812">Transmembrane</keyword>
<feature type="transmembrane region" description="Helical" evidence="1">
    <location>
        <begin position="137"/>
        <end position="156"/>
    </location>
</feature>
<dbReference type="EMBL" id="MPRL01000053">
    <property type="protein sequence ID" value="OOZ39393.1"/>
    <property type="molecule type" value="Genomic_DNA"/>
</dbReference>
<feature type="transmembrane region" description="Helical" evidence="1">
    <location>
        <begin position="57"/>
        <end position="76"/>
    </location>
</feature>
<evidence type="ECO:0000256" key="1">
    <source>
        <dbReference type="SAM" id="Phobius"/>
    </source>
</evidence>
<keyword evidence="1" id="KW-0472">Membrane</keyword>
<keyword evidence="3" id="KW-1185">Reference proteome</keyword>
<organism evidence="2 3">
    <name type="scientific">Solemya pervernicosa gill symbiont</name>
    <dbReference type="NCBI Taxonomy" id="642797"/>
    <lineage>
        <taxon>Bacteria</taxon>
        <taxon>Pseudomonadati</taxon>
        <taxon>Pseudomonadota</taxon>
        <taxon>Gammaproteobacteria</taxon>
        <taxon>sulfur-oxidizing symbionts</taxon>
    </lineage>
</organism>
<accession>A0A1T2L2S4</accession>
<reference evidence="2 3" key="1">
    <citation type="submission" date="2016-11" db="EMBL/GenBank/DDBJ databases">
        <title>Mixed transmission modes and dynamic genome evolution in an obligate animal-bacterial symbiosis.</title>
        <authorList>
            <person name="Russell S.L."/>
            <person name="Corbett-Detig R.B."/>
            <person name="Cavanaugh C.M."/>
        </authorList>
    </citation>
    <scope>NUCLEOTIDE SEQUENCE [LARGE SCALE GENOMIC DNA]</scope>
    <source>
        <strain evidence="2">Sveles-Q1</strain>
    </source>
</reference>
<comment type="caution">
    <text evidence="2">The sequence shown here is derived from an EMBL/GenBank/DDBJ whole genome shotgun (WGS) entry which is preliminary data.</text>
</comment>
<evidence type="ECO:0000313" key="2">
    <source>
        <dbReference type="EMBL" id="OOZ39393.1"/>
    </source>
</evidence>
<sequence>MTVFLITSLISLFLLLMISGWHNFYEQAIKFPATGMRDHRLLPVPGFLEFPHHLKKWLLAWTAPILCVFTSSYLYIFRNKTTLIIKTALLILLCMSFFLTFQAHSRLDMTHAVPSMLFSILLLATLSSSISEHELKVIKLIDVTLLTSLILITLFLCLDRIKTKNSYNCAVNLTENSCARAHPLQEEVVDYIWDNHSNSNYIFVGNTYHDKIFINDASLYFLLKKPIPVMWNEMHPGIVTTSEVQKEIIDQLNKKEVNIIVLSQMPTPQENNKSSMSSKIHILDRFIAKNFHVIAKNTRYSILKRTVD</sequence>
<proteinExistence type="predicted"/>